<evidence type="ECO:0000256" key="7">
    <source>
        <dbReference type="ARBA" id="ARBA00023316"/>
    </source>
</evidence>
<keyword evidence="4" id="KW-0133">Cell shape</keyword>
<name>A0A2J8B231_9FIRM</name>
<gene>
    <name evidence="8" type="ORF">B7R76_04595</name>
</gene>
<organism evidence="8 9">
    <name type="scientific">Mageeibacillus indolicus</name>
    <dbReference type="NCBI Taxonomy" id="884684"/>
    <lineage>
        <taxon>Bacteria</taxon>
        <taxon>Bacillati</taxon>
        <taxon>Bacillota</taxon>
        <taxon>Clostridia</taxon>
        <taxon>Eubacteriales</taxon>
        <taxon>Oscillospiraceae</taxon>
        <taxon>Mageeibacillus</taxon>
    </lineage>
</organism>
<dbReference type="InterPro" id="IPR003447">
    <property type="entry name" value="FEMABX"/>
</dbReference>
<keyword evidence="6" id="KW-0012">Acyltransferase</keyword>
<dbReference type="Gene3D" id="3.40.630.30">
    <property type="match status" value="2"/>
</dbReference>
<dbReference type="EMBL" id="NBZD01000002">
    <property type="protein sequence ID" value="PNH18837.1"/>
    <property type="molecule type" value="Genomic_DNA"/>
</dbReference>
<dbReference type="GO" id="GO:0016755">
    <property type="term" value="F:aminoacyltransferase activity"/>
    <property type="evidence" value="ECO:0007669"/>
    <property type="project" value="InterPro"/>
</dbReference>
<dbReference type="InterPro" id="IPR016181">
    <property type="entry name" value="Acyl_CoA_acyltransferase"/>
</dbReference>
<comment type="caution">
    <text evidence="8">The sequence shown here is derived from an EMBL/GenBank/DDBJ whole genome shotgun (WGS) entry which is preliminary data.</text>
</comment>
<protein>
    <recommendedName>
        <fullName evidence="10">FemAB family protein</fullName>
    </recommendedName>
</protein>
<proteinExistence type="inferred from homology"/>
<evidence type="ECO:0000256" key="4">
    <source>
        <dbReference type="ARBA" id="ARBA00022960"/>
    </source>
</evidence>
<dbReference type="InterPro" id="IPR050644">
    <property type="entry name" value="PG_Glycine_Bridge_Synth"/>
</dbReference>
<evidence type="ECO:0000313" key="9">
    <source>
        <dbReference type="Proteomes" id="UP000236394"/>
    </source>
</evidence>
<keyword evidence="2" id="KW-0963">Cytoplasm</keyword>
<dbReference type="GO" id="GO:0071555">
    <property type="term" value="P:cell wall organization"/>
    <property type="evidence" value="ECO:0007669"/>
    <property type="project" value="UniProtKB-KW"/>
</dbReference>
<evidence type="ECO:0000256" key="1">
    <source>
        <dbReference type="ARBA" id="ARBA00009943"/>
    </source>
</evidence>
<evidence type="ECO:0000256" key="3">
    <source>
        <dbReference type="ARBA" id="ARBA00022679"/>
    </source>
</evidence>
<dbReference type="PANTHER" id="PTHR36174">
    <property type="entry name" value="LIPID II:GLYCINE GLYCYLTRANSFERASE"/>
    <property type="match status" value="1"/>
</dbReference>
<dbReference type="PANTHER" id="PTHR36174:SF2">
    <property type="entry name" value="AMINOACYLTRANSFERASE FEMA"/>
    <property type="match status" value="1"/>
</dbReference>
<comment type="similarity">
    <text evidence="1">Belongs to the FemABX family.</text>
</comment>
<dbReference type="PROSITE" id="PS51191">
    <property type="entry name" value="FEMABX"/>
    <property type="match status" value="1"/>
</dbReference>
<evidence type="ECO:0000256" key="2">
    <source>
        <dbReference type="ARBA" id="ARBA00022490"/>
    </source>
</evidence>
<reference evidence="9" key="1">
    <citation type="submission" date="2017-04" db="EMBL/GenBank/DDBJ databases">
        <authorList>
            <person name="Bumgarner R.E."/>
            <person name="Fredricks D.N."/>
            <person name="Srinivasan S."/>
        </authorList>
    </citation>
    <scope>NUCLEOTIDE SEQUENCE [LARGE SCALE GENOMIC DNA]</scope>
    <source>
        <strain evidence="9">KA00405</strain>
    </source>
</reference>
<sequence length="436" mass="49273">MAYNTSDSTNKFILKKNGFTLERASAEQWDEFALAWQPVASVYPASFTQSGNMTTYLNSKGQTCFPLIMKNTEGKCIAGGLFSVYQAMKIFKIAKCNQGPMIDYTDANLMETFFAAVKDFFRQQGIIFLSITPNLECSDALPTINSHLATAGFVHDGFQNTYINGVGRWFFVKDFTALKTSAELWESYTGKARNHICKAEKFSVHCEEVAATDIAGLKVFADLIDRTAERRNFSSRSVEYYKQFLHYFNQGRAKAMIVLAYIDPAESLKNLEQQKADLALHCQQLEAELAAGAGKYLAGELKSRLIELKAYDKNIAAVNSLKRANTTRIYLSGATFVTYNGEMTYLFSGSYEEYFGFCAAQLIQHYAQTKALSYGINRYNYYGTMGKHSGQSDEGILNFKKGFGGRLLEQPGNYSLMVRQPWGFIYRLRLRRRNKH</sequence>
<accession>A0A2J8B231</accession>
<dbReference type="SUPFAM" id="SSF55729">
    <property type="entry name" value="Acyl-CoA N-acyltransferases (Nat)"/>
    <property type="match status" value="2"/>
</dbReference>
<evidence type="ECO:0000256" key="6">
    <source>
        <dbReference type="ARBA" id="ARBA00023315"/>
    </source>
</evidence>
<dbReference type="Proteomes" id="UP000236394">
    <property type="component" value="Unassembled WGS sequence"/>
</dbReference>
<keyword evidence="7" id="KW-0961">Cell wall biogenesis/degradation</keyword>
<dbReference type="Pfam" id="PF02388">
    <property type="entry name" value="FemAB"/>
    <property type="match status" value="1"/>
</dbReference>
<keyword evidence="3" id="KW-0808">Transferase</keyword>
<evidence type="ECO:0008006" key="10">
    <source>
        <dbReference type="Google" id="ProtNLM"/>
    </source>
</evidence>
<dbReference type="AlphaFoldDB" id="A0A2J8B231"/>
<evidence type="ECO:0000313" key="8">
    <source>
        <dbReference type="EMBL" id="PNH18837.1"/>
    </source>
</evidence>
<keyword evidence="5" id="KW-0573">Peptidoglycan synthesis</keyword>
<evidence type="ECO:0000256" key="5">
    <source>
        <dbReference type="ARBA" id="ARBA00022984"/>
    </source>
</evidence>
<dbReference type="RefSeq" id="WP_102892499.1">
    <property type="nucleotide sequence ID" value="NZ_NBZD01000002.1"/>
</dbReference>
<dbReference type="GO" id="GO:0009252">
    <property type="term" value="P:peptidoglycan biosynthetic process"/>
    <property type="evidence" value="ECO:0007669"/>
    <property type="project" value="UniProtKB-KW"/>
</dbReference>
<dbReference type="GO" id="GO:0008360">
    <property type="term" value="P:regulation of cell shape"/>
    <property type="evidence" value="ECO:0007669"/>
    <property type="project" value="UniProtKB-KW"/>
</dbReference>
<dbReference type="Gene3D" id="1.20.58.90">
    <property type="match status" value="1"/>
</dbReference>